<protein>
    <recommendedName>
        <fullName evidence="2">B box-type domain-containing protein</fullName>
    </recommendedName>
</protein>
<proteinExistence type="predicted"/>
<dbReference type="GO" id="GO:0008270">
    <property type="term" value="F:zinc ion binding"/>
    <property type="evidence" value="ECO:0007669"/>
    <property type="project" value="UniProtKB-KW"/>
</dbReference>
<dbReference type="PROSITE" id="PS50119">
    <property type="entry name" value="ZF_BBOX"/>
    <property type="match status" value="1"/>
</dbReference>
<evidence type="ECO:0000259" key="2">
    <source>
        <dbReference type="PROSITE" id="PS50119"/>
    </source>
</evidence>
<evidence type="ECO:0000313" key="4">
    <source>
        <dbReference type="Proteomes" id="UP001195483"/>
    </source>
</evidence>
<keyword evidence="4" id="KW-1185">Reference proteome</keyword>
<evidence type="ECO:0000313" key="3">
    <source>
        <dbReference type="EMBL" id="KAK3593411.1"/>
    </source>
</evidence>
<dbReference type="EMBL" id="JAEAOA010001332">
    <property type="protein sequence ID" value="KAK3593411.1"/>
    <property type="molecule type" value="Genomic_DNA"/>
</dbReference>
<name>A0AAE0SKH4_9BIVA</name>
<reference evidence="3" key="3">
    <citation type="submission" date="2023-05" db="EMBL/GenBank/DDBJ databases">
        <authorList>
            <person name="Smith C.H."/>
        </authorList>
    </citation>
    <scope>NUCLEOTIDE SEQUENCE</scope>
    <source>
        <strain evidence="3">CHS0354</strain>
        <tissue evidence="3">Mantle</tissue>
    </source>
</reference>
<keyword evidence="1" id="KW-0863">Zinc-finger</keyword>
<gene>
    <name evidence="3" type="ORF">CHS0354_021991</name>
</gene>
<dbReference type="CDD" id="cd19756">
    <property type="entry name" value="Bbox2"/>
    <property type="match status" value="1"/>
</dbReference>
<dbReference type="InterPro" id="IPR000315">
    <property type="entry name" value="Znf_B-box"/>
</dbReference>
<dbReference type="Proteomes" id="UP001195483">
    <property type="component" value="Unassembled WGS sequence"/>
</dbReference>
<sequence length="230" mass="27596">MSRYHCSNHQEEDISYYCKSHDDLCCIKCYLFYHKHCSNTVHIESQEKETLDRNSRHLLDDLKRIEEYLSQYIEKNRRNLERLKKNIQNVLIYITQVKERVLELIDNLMGYVQQQTKRIYDDEFAKKSEDNDDCHSLLAEAQTSIQRLDSVIQKESKTQKFLTEYQEQRRMFTIRDQVSSKYGKIESKSIKFTMCDNLESLLSLRVFELSTVEPEDKIEPMQGFHRTPDE</sequence>
<reference evidence="3" key="2">
    <citation type="journal article" date="2021" name="Genome Biol. Evol.">
        <title>Developing a high-quality reference genome for a parasitic bivalve with doubly uniparental inheritance (Bivalvia: Unionida).</title>
        <authorList>
            <person name="Smith C.H."/>
        </authorList>
    </citation>
    <scope>NUCLEOTIDE SEQUENCE</scope>
    <source>
        <strain evidence="3">CHS0354</strain>
        <tissue evidence="3">Mantle</tissue>
    </source>
</reference>
<keyword evidence="1" id="KW-0862">Zinc</keyword>
<keyword evidence="1" id="KW-0479">Metal-binding</keyword>
<feature type="domain" description="B box-type" evidence="2">
    <location>
        <begin position="1"/>
        <end position="42"/>
    </location>
</feature>
<reference evidence="3" key="1">
    <citation type="journal article" date="2021" name="Genome Biol. Evol.">
        <title>A High-Quality Reference Genome for a Parasitic Bivalve with Doubly Uniparental Inheritance (Bivalvia: Unionida).</title>
        <authorList>
            <person name="Smith C.H."/>
        </authorList>
    </citation>
    <scope>NUCLEOTIDE SEQUENCE</scope>
    <source>
        <strain evidence="3">CHS0354</strain>
    </source>
</reference>
<accession>A0AAE0SKH4</accession>
<dbReference type="AlphaFoldDB" id="A0AAE0SKH4"/>
<evidence type="ECO:0000256" key="1">
    <source>
        <dbReference type="PROSITE-ProRule" id="PRU00024"/>
    </source>
</evidence>
<organism evidence="3 4">
    <name type="scientific">Potamilus streckersoni</name>
    <dbReference type="NCBI Taxonomy" id="2493646"/>
    <lineage>
        <taxon>Eukaryota</taxon>
        <taxon>Metazoa</taxon>
        <taxon>Spiralia</taxon>
        <taxon>Lophotrochozoa</taxon>
        <taxon>Mollusca</taxon>
        <taxon>Bivalvia</taxon>
        <taxon>Autobranchia</taxon>
        <taxon>Heteroconchia</taxon>
        <taxon>Palaeoheterodonta</taxon>
        <taxon>Unionida</taxon>
        <taxon>Unionoidea</taxon>
        <taxon>Unionidae</taxon>
        <taxon>Ambleminae</taxon>
        <taxon>Lampsilini</taxon>
        <taxon>Potamilus</taxon>
    </lineage>
</organism>
<comment type="caution">
    <text evidence="3">The sequence shown here is derived from an EMBL/GenBank/DDBJ whole genome shotgun (WGS) entry which is preliminary data.</text>
</comment>